<evidence type="ECO:0000256" key="2">
    <source>
        <dbReference type="ARBA" id="ARBA00001946"/>
    </source>
</evidence>
<dbReference type="Pfam" id="PF00293">
    <property type="entry name" value="NUDIX"/>
    <property type="match status" value="1"/>
</dbReference>
<feature type="domain" description="Nudix hydrolase" evidence="7">
    <location>
        <begin position="71"/>
        <end position="218"/>
    </location>
</feature>
<evidence type="ECO:0000313" key="8">
    <source>
        <dbReference type="EMBL" id="CAI5763002.1"/>
    </source>
</evidence>
<keyword evidence="3" id="KW-0479">Metal-binding</keyword>
<dbReference type="GO" id="GO:0046872">
    <property type="term" value="F:metal ion binding"/>
    <property type="evidence" value="ECO:0007669"/>
    <property type="project" value="UniProtKB-KW"/>
</dbReference>
<dbReference type="InterPro" id="IPR000086">
    <property type="entry name" value="NUDIX_hydrolase_dom"/>
</dbReference>
<evidence type="ECO:0000256" key="1">
    <source>
        <dbReference type="ARBA" id="ARBA00001936"/>
    </source>
</evidence>
<dbReference type="Proteomes" id="UP001178461">
    <property type="component" value="Chromosome 1"/>
</dbReference>
<organism evidence="8 9">
    <name type="scientific">Podarcis lilfordi</name>
    <name type="common">Lilford's wall lizard</name>
    <dbReference type="NCBI Taxonomy" id="74358"/>
    <lineage>
        <taxon>Eukaryota</taxon>
        <taxon>Metazoa</taxon>
        <taxon>Chordata</taxon>
        <taxon>Craniata</taxon>
        <taxon>Vertebrata</taxon>
        <taxon>Euteleostomi</taxon>
        <taxon>Lepidosauria</taxon>
        <taxon>Squamata</taxon>
        <taxon>Bifurcata</taxon>
        <taxon>Unidentata</taxon>
        <taxon>Episquamata</taxon>
        <taxon>Laterata</taxon>
        <taxon>Lacertibaenia</taxon>
        <taxon>Lacertidae</taxon>
        <taxon>Podarcis</taxon>
    </lineage>
</organism>
<dbReference type="Gene3D" id="3.90.79.10">
    <property type="entry name" value="Nucleoside Triphosphate Pyrophosphohydrolase"/>
    <property type="match status" value="1"/>
</dbReference>
<dbReference type="PANTHER" id="PTHR12992">
    <property type="entry name" value="NUDIX HYDROLASE"/>
    <property type="match status" value="1"/>
</dbReference>
<evidence type="ECO:0000259" key="7">
    <source>
        <dbReference type="PROSITE" id="PS51462"/>
    </source>
</evidence>
<gene>
    <name evidence="8" type="ORF">PODLI_1B037799</name>
</gene>
<sequence length="254" mass="28397">MLLPGGSAPPSSLAERSVSERRHGIMLPTLRHFCHSRPHASIASMGPVRRYLSWENEQRCRGQLEASTNRYRQEAAPAAVLVPLCSVAGDPAILYTLRSSTLTGVHKGSVSFPGGKRDSSDRDPIATALRETQEELGLRVEEDCVWGIMMPMPDKTKMMVMPVLANLGPLERLTLKPNPQEVEAVFTLSFRHLLQEENQGYTNFCHKGTYSYTLPVFLHGPHRVWGLTAIFTELTLELLVPGAYRRRTHVVGRR</sequence>
<dbReference type="InterPro" id="IPR015797">
    <property type="entry name" value="NUDIX_hydrolase-like_dom_sf"/>
</dbReference>
<keyword evidence="4" id="KW-0378">Hydrolase</keyword>
<dbReference type="GO" id="GO:0010945">
    <property type="term" value="F:coenzyme A diphosphatase activity"/>
    <property type="evidence" value="ECO:0007669"/>
    <property type="project" value="InterPro"/>
</dbReference>
<comment type="cofactor">
    <cofactor evidence="1">
        <name>Mn(2+)</name>
        <dbReference type="ChEBI" id="CHEBI:29035"/>
    </cofactor>
</comment>
<dbReference type="PANTHER" id="PTHR12992:SF11">
    <property type="entry name" value="MITOCHONDRIAL COENZYME A DIPHOSPHATASE NUDT8"/>
    <property type="match status" value="1"/>
</dbReference>
<evidence type="ECO:0000256" key="4">
    <source>
        <dbReference type="ARBA" id="ARBA00022801"/>
    </source>
</evidence>
<dbReference type="EMBL" id="OX395126">
    <property type="protein sequence ID" value="CAI5763002.1"/>
    <property type="molecule type" value="Genomic_DNA"/>
</dbReference>
<protein>
    <submittedName>
        <fullName evidence="8">Nucleoside diphosphate-linked moiety X motif 8 isoform X1</fullName>
    </submittedName>
</protein>
<dbReference type="PROSITE" id="PS51462">
    <property type="entry name" value="NUDIX"/>
    <property type="match status" value="1"/>
</dbReference>
<evidence type="ECO:0000256" key="5">
    <source>
        <dbReference type="ARBA" id="ARBA00022842"/>
    </source>
</evidence>
<accession>A0AA35JQ07</accession>
<evidence type="ECO:0000256" key="3">
    <source>
        <dbReference type="ARBA" id="ARBA00022723"/>
    </source>
</evidence>
<keyword evidence="5" id="KW-0460">Magnesium</keyword>
<evidence type="ECO:0000313" key="9">
    <source>
        <dbReference type="Proteomes" id="UP001178461"/>
    </source>
</evidence>
<evidence type="ECO:0000256" key="6">
    <source>
        <dbReference type="ARBA" id="ARBA00023211"/>
    </source>
</evidence>
<dbReference type="AlphaFoldDB" id="A0AA35JQ07"/>
<name>A0AA35JQ07_9SAUR</name>
<reference evidence="8" key="1">
    <citation type="submission" date="2022-12" db="EMBL/GenBank/DDBJ databases">
        <authorList>
            <person name="Alioto T."/>
            <person name="Alioto T."/>
            <person name="Gomez Garrido J."/>
        </authorList>
    </citation>
    <scope>NUCLEOTIDE SEQUENCE</scope>
</reference>
<dbReference type="InterPro" id="IPR045121">
    <property type="entry name" value="CoAse"/>
</dbReference>
<comment type="cofactor">
    <cofactor evidence="2">
        <name>Mg(2+)</name>
        <dbReference type="ChEBI" id="CHEBI:18420"/>
    </cofactor>
</comment>
<keyword evidence="6" id="KW-0464">Manganese</keyword>
<dbReference type="CDD" id="cd03426">
    <property type="entry name" value="NUDIX_CoAse_Nudt7"/>
    <property type="match status" value="1"/>
</dbReference>
<proteinExistence type="predicted"/>
<keyword evidence="9" id="KW-1185">Reference proteome</keyword>
<dbReference type="SUPFAM" id="SSF55811">
    <property type="entry name" value="Nudix"/>
    <property type="match status" value="1"/>
</dbReference>